<dbReference type="EMBL" id="PJEX01000336">
    <property type="protein sequence ID" value="TKW51081.1"/>
    <property type="molecule type" value="Genomic_DNA"/>
</dbReference>
<dbReference type="PANTHER" id="PTHR32026:SF10">
    <property type="entry name" value="METHYLTRANSFERASE-LIKE PROTEIN 24-RELATED"/>
    <property type="match status" value="1"/>
</dbReference>
<keyword evidence="1" id="KW-1133">Transmembrane helix</keyword>
<dbReference type="Pfam" id="PF13383">
    <property type="entry name" value="Methyltransf_22"/>
    <property type="match status" value="1"/>
</dbReference>
<dbReference type="Proteomes" id="UP000310108">
    <property type="component" value="Unassembled WGS sequence"/>
</dbReference>
<dbReference type="InterPro" id="IPR026913">
    <property type="entry name" value="METTL24"/>
</dbReference>
<evidence type="ECO:0000313" key="3">
    <source>
        <dbReference type="EMBL" id="TKW51081.1"/>
    </source>
</evidence>
<evidence type="ECO:0000259" key="2">
    <source>
        <dbReference type="Pfam" id="PF13383"/>
    </source>
</evidence>
<feature type="domain" description="Methyltransferase" evidence="2">
    <location>
        <begin position="119"/>
        <end position="226"/>
    </location>
</feature>
<keyword evidence="1" id="KW-0472">Membrane</keyword>
<keyword evidence="4" id="KW-1185">Reference proteome</keyword>
<dbReference type="PANTHER" id="PTHR32026">
    <property type="entry name" value="METHYLTRANSFERASE-LIKE PROTEIN 24"/>
    <property type="match status" value="1"/>
</dbReference>
<dbReference type="InterPro" id="IPR025714">
    <property type="entry name" value="Methyltranfer_dom"/>
</dbReference>
<dbReference type="STRING" id="1306861.A0A4U6X6J2"/>
<gene>
    <name evidence="3" type="ORF">CTA1_2050</name>
</gene>
<organism evidence="3 4">
    <name type="scientific">Colletotrichum tanaceti</name>
    <dbReference type="NCBI Taxonomy" id="1306861"/>
    <lineage>
        <taxon>Eukaryota</taxon>
        <taxon>Fungi</taxon>
        <taxon>Dikarya</taxon>
        <taxon>Ascomycota</taxon>
        <taxon>Pezizomycotina</taxon>
        <taxon>Sordariomycetes</taxon>
        <taxon>Hypocreomycetidae</taxon>
        <taxon>Glomerellales</taxon>
        <taxon>Glomerellaceae</taxon>
        <taxon>Colletotrichum</taxon>
        <taxon>Colletotrichum destructivum species complex</taxon>
    </lineage>
</organism>
<dbReference type="AlphaFoldDB" id="A0A4U6X6J2"/>
<evidence type="ECO:0000256" key="1">
    <source>
        <dbReference type="SAM" id="Phobius"/>
    </source>
</evidence>
<protein>
    <recommendedName>
        <fullName evidence="2">Methyltransferase domain-containing protein</fullName>
    </recommendedName>
</protein>
<comment type="caution">
    <text evidence="3">The sequence shown here is derived from an EMBL/GenBank/DDBJ whole genome shotgun (WGS) entry which is preliminary data.</text>
</comment>
<feature type="transmembrane region" description="Helical" evidence="1">
    <location>
        <begin position="12"/>
        <end position="31"/>
    </location>
</feature>
<keyword evidence="1" id="KW-0812">Transmembrane</keyword>
<reference evidence="3 4" key="1">
    <citation type="journal article" date="2019" name="PLoS ONE">
        <title>Comparative genome analysis indicates high evolutionary potential of pathogenicity genes in Colletotrichum tanaceti.</title>
        <authorList>
            <person name="Lelwala R.V."/>
            <person name="Korhonen P.K."/>
            <person name="Young N.D."/>
            <person name="Scott J.B."/>
            <person name="Ades P.A."/>
            <person name="Gasser R.B."/>
            <person name="Taylor P.W.J."/>
        </authorList>
    </citation>
    <scope>NUCLEOTIDE SEQUENCE [LARGE SCALE GENOMIC DNA]</scope>
    <source>
        <strain evidence="3">BRIP57314</strain>
    </source>
</reference>
<accession>A0A4U6X6J2</accession>
<sequence>MGHMAMTHNRRILQMFCLASAVVFIFGTLHFRTEQANVHSVSEFASSKASNLVNMHGSQKTMVRSMVRSESVWAKTVNRRHEIIAADWGDVSEMPLYSAVDRVSFDAHPYNIWDFMPASYNCPWDVERIGRMGDGGKWVCGMSRYEDYPKDRECVIYSFGVCDESSFEQEMLSRTKCAVWAYDFSVVDFGKQVDSKHRDRAYFKQVGVTGTTNTTQNPPYYSIADLMEMNGHDYV</sequence>
<proteinExistence type="predicted"/>
<evidence type="ECO:0000313" key="4">
    <source>
        <dbReference type="Proteomes" id="UP000310108"/>
    </source>
</evidence>
<name>A0A4U6X6J2_9PEZI</name>